<feature type="transmembrane region" description="Helical" evidence="8">
    <location>
        <begin position="269"/>
        <end position="290"/>
    </location>
</feature>
<dbReference type="InterPro" id="IPR011712">
    <property type="entry name" value="Sig_transdc_His_kin_sub3_dim/P"/>
</dbReference>
<comment type="catalytic activity">
    <reaction evidence="1">
        <text>ATP + protein L-histidine = ADP + protein N-phospho-L-histidine.</text>
        <dbReference type="EC" id="2.7.13.3"/>
    </reaction>
</comment>
<proteinExistence type="predicted"/>
<evidence type="ECO:0000256" key="6">
    <source>
        <dbReference type="ARBA" id="ARBA00022840"/>
    </source>
</evidence>
<dbReference type="PANTHER" id="PTHR24421:SF60">
    <property type="entry name" value="SENSOR HISTIDINE KINASE COMP"/>
    <property type="match status" value="1"/>
</dbReference>
<gene>
    <name evidence="10" type="ORF">Q5Y73_22155</name>
</gene>
<name>A0ABT9J5B6_9BACL</name>
<keyword evidence="8" id="KW-0812">Transmembrane</keyword>
<evidence type="ECO:0000256" key="3">
    <source>
        <dbReference type="ARBA" id="ARBA00022679"/>
    </source>
</evidence>
<dbReference type="Proteomes" id="UP001231941">
    <property type="component" value="Unassembled WGS sequence"/>
</dbReference>
<dbReference type="RefSeq" id="WP_305994109.1">
    <property type="nucleotide sequence ID" value="NZ_JAVAMP010000019.1"/>
</dbReference>
<comment type="caution">
    <text evidence="10">The sequence shown here is derived from an EMBL/GenBank/DDBJ whole genome shotgun (WGS) entry which is preliminary data.</text>
</comment>
<feature type="transmembrane region" description="Helical" evidence="8">
    <location>
        <begin position="302"/>
        <end position="321"/>
    </location>
</feature>
<feature type="transmembrane region" description="Helical" evidence="8">
    <location>
        <begin position="113"/>
        <end position="130"/>
    </location>
</feature>
<feature type="transmembrane region" description="Helical" evidence="8">
    <location>
        <begin position="235"/>
        <end position="257"/>
    </location>
</feature>
<keyword evidence="8" id="KW-0472">Membrane</keyword>
<reference evidence="10 11" key="1">
    <citation type="submission" date="2023-08" db="EMBL/GenBank/DDBJ databases">
        <authorList>
            <person name="Park J.-S."/>
        </authorList>
    </citation>
    <scope>NUCLEOTIDE SEQUENCE [LARGE SCALE GENOMIC DNA]</scope>
    <source>
        <strain evidence="10 11">2205SS18-9</strain>
    </source>
</reference>
<feature type="transmembrane region" description="Helical" evidence="8">
    <location>
        <begin position="168"/>
        <end position="189"/>
    </location>
</feature>
<dbReference type="EC" id="2.7.13.3" evidence="2"/>
<evidence type="ECO:0000256" key="4">
    <source>
        <dbReference type="ARBA" id="ARBA00022741"/>
    </source>
</evidence>
<feature type="transmembrane region" description="Helical" evidence="8">
    <location>
        <begin position="365"/>
        <end position="384"/>
    </location>
</feature>
<dbReference type="SMART" id="SM00387">
    <property type="entry name" value="HATPase_c"/>
    <property type="match status" value="1"/>
</dbReference>
<keyword evidence="8" id="KW-1133">Transmembrane helix</keyword>
<protein>
    <recommendedName>
        <fullName evidence="2">histidine kinase</fullName>
        <ecNumber evidence="2">2.7.13.3</ecNumber>
    </recommendedName>
</protein>
<evidence type="ECO:0000313" key="10">
    <source>
        <dbReference type="EMBL" id="MDP5276800.1"/>
    </source>
</evidence>
<dbReference type="InterPro" id="IPR003594">
    <property type="entry name" value="HATPase_dom"/>
</dbReference>
<accession>A0ABT9J5B6</accession>
<evidence type="ECO:0000313" key="11">
    <source>
        <dbReference type="Proteomes" id="UP001231941"/>
    </source>
</evidence>
<evidence type="ECO:0000256" key="5">
    <source>
        <dbReference type="ARBA" id="ARBA00022777"/>
    </source>
</evidence>
<dbReference type="Pfam" id="PF07730">
    <property type="entry name" value="HisKA_3"/>
    <property type="match status" value="1"/>
</dbReference>
<feature type="transmembrane region" description="Helical" evidence="8">
    <location>
        <begin position="7"/>
        <end position="26"/>
    </location>
</feature>
<dbReference type="EMBL" id="JAVAMP010000019">
    <property type="protein sequence ID" value="MDP5276800.1"/>
    <property type="molecule type" value="Genomic_DNA"/>
</dbReference>
<dbReference type="GO" id="GO:0016301">
    <property type="term" value="F:kinase activity"/>
    <property type="evidence" value="ECO:0007669"/>
    <property type="project" value="UniProtKB-KW"/>
</dbReference>
<organism evidence="10 11">
    <name type="scientific">Chengkuizengella axinellae</name>
    <dbReference type="NCBI Taxonomy" id="3064388"/>
    <lineage>
        <taxon>Bacteria</taxon>
        <taxon>Bacillati</taxon>
        <taxon>Bacillota</taxon>
        <taxon>Bacilli</taxon>
        <taxon>Bacillales</taxon>
        <taxon>Paenibacillaceae</taxon>
        <taxon>Chengkuizengella</taxon>
    </lineage>
</organism>
<keyword evidence="6" id="KW-0067">ATP-binding</keyword>
<dbReference type="InterPro" id="IPR050482">
    <property type="entry name" value="Sensor_HK_TwoCompSys"/>
</dbReference>
<dbReference type="InterPro" id="IPR036890">
    <property type="entry name" value="HATPase_C_sf"/>
</dbReference>
<evidence type="ECO:0000259" key="9">
    <source>
        <dbReference type="PROSITE" id="PS50109"/>
    </source>
</evidence>
<feature type="domain" description="Histidine kinase" evidence="9">
    <location>
        <begin position="675"/>
        <end position="768"/>
    </location>
</feature>
<keyword evidence="5 10" id="KW-0418">Kinase</keyword>
<dbReference type="PROSITE" id="PS50109">
    <property type="entry name" value="HIS_KIN"/>
    <property type="match status" value="1"/>
</dbReference>
<evidence type="ECO:0000256" key="1">
    <source>
        <dbReference type="ARBA" id="ARBA00000085"/>
    </source>
</evidence>
<feature type="transmembrane region" description="Helical" evidence="8">
    <location>
        <begin position="333"/>
        <end position="353"/>
    </location>
</feature>
<keyword evidence="4" id="KW-0547">Nucleotide-binding</keyword>
<keyword evidence="7" id="KW-0902">Two-component regulatory system</keyword>
<sequence>MLKKIAIKTLLFVFLGVQLWFIYLMLNFPSYSIYVEQSDEGVWSIGKIESISNESQLKTGDKILEVNHTDANLYFSSNNEEILNNFEVMLVSRNGITLEITTIETSFIDRFDTLLLLSSFLCYFIAYILYNNKPKSVSATILSIIFITLSLIFTSLGGSIRGDTLGKIFNYTSVMLIPILFLHFLIVLLNEKSSIKIPSKFIKHLYFFVITTFSIQIIYFVFFININQLLNISRFITMIFFLMGILGNFILLTGTYIKYRKSETYTSTLIKTVMLSLFISVFPFSIFTFLPDLLYNKQWINAIYTCWFGLLFPLSFAYLILSKRLYDIDILFRRFLFTIIISVIPSVIIVSFTEIISTNKHSGSHFVISFITTTTILSLLLYSFEYLTTKFQRVIFPKRYFLNNALKKISQNLRSISSFHELKDITLVDIVKTMNVHGGAIIFKYNDSIETISEGDIDLDKAKRMLEENSDVNYDYTSFEISNHEEYTSYLVLTKKKTNTVIGMEESQWINLIITYLAVNLENLYLIRKLTMKLEQLAVHIPDEKTATEFLWFRKFMFELQEKERMRIATDLHDTTMQDLFFLKRRLTTIVHSNELNQKHMKEITNIINYVEIINVNLRQSCFELHPYLIQETGLIHAVRKLIEQESSINSIHIDFHVSEEHQIENRDIDVKSHIFRMIQEMLTNTKKHAQATKVNISLIVKNKQIQLYYEDNGIGFNEQKDKQKELLISGMGMEQIKSRVLYLNGQLNIQSHLGKGVKFKITLPMKGERTA</sequence>
<dbReference type="CDD" id="cd16917">
    <property type="entry name" value="HATPase_UhpB-NarQ-NarX-like"/>
    <property type="match status" value="1"/>
</dbReference>
<dbReference type="Pfam" id="PF02518">
    <property type="entry name" value="HATPase_c"/>
    <property type="match status" value="1"/>
</dbReference>
<feature type="transmembrane region" description="Helical" evidence="8">
    <location>
        <begin position="201"/>
        <end position="223"/>
    </location>
</feature>
<feature type="transmembrane region" description="Helical" evidence="8">
    <location>
        <begin position="137"/>
        <end position="156"/>
    </location>
</feature>
<keyword evidence="11" id="KW-1185">Reference proteome</keyword>
<dbReference type="InterPro" id="IPR005467">
    <property type="entry name" value="His_kinase_dom"/>
</dbReference>
<dbReference type="Gene3D" id="3.30.565.10">
    <property type="entry name" value="Histidine kinase-like ATPase, C-terminal domain"/>
    <property type="match status" value="1"/>
</dbReference>
<keyword evidence="3" id="KW-0808">Transferase</keyword>
<evidence type="ECO:0000256" key="7">
    <source>
        <dbReference type="ARBA" id="ARBA00023012"/>
    </source>
</evidence>
<evidence type="ECO:0000256" key="8">
    <source>
        <dbReference type="SAM" id="Phobius"/>
    </source>
</evidence>
<dbReference type="SUPFAM" id="SSF55874">
    <property type="entry name" value="ATPase domain of HSP90 chaperone/DNA topoisomerase II/histidine kinase"/>
    <property type="match status" value="1"/>
</dbReference>
<evidence type="ECO:0000256" key="2">
    <source>
        <dbReference type="ARBA" id="ARBA00012438"/>
    </source>
</evidence>
<dbReference type="PANTHER" id="PTHR24421">
    <property type="entry name" value="NITRATE/NITRITE SENSOR PROTEIN NARX-RELATED"/>
    <property type="match status" value="1"/>
</dbReference>